<name>A0A0C3IWD5_PISTI</name>
<feature type="compositionally biased region" description="Basic and acidic residues" evidence="1">
    <location>
        <begin position="493"/>
        <end position="506"/>
    </location>
</feature>
<feature type="compositionally biased region" description="Low complexity" evidence="1">
    <location>
        <begin position="710"/>
        <end position="736"/>
    </location>
</feature>
<evidence type="ECO:0000259" key="2">
    <source>
        <dbReference type="Pfam" id="PF01636"/>
    </source>
</evidence>
<feature type="domain" description="Aminoglycoside phosphotransferase" evidence="2">
    <location>
        <begin position="105"/>
        <end position="210"/>
    </location>
</feature>
<reference evidence="3 4" key="1">
    <citation type="submission" date="2014-04" db="EMBL/GenBank/DDBJ databases">
        <authorList>
            <consortium name="DOE Joint Genome Institute"/>
            <person name="Kuo A."/>
            <person name="Kohler A."/>
            <person name="Costa M.D."/>
            <person name="Nagy L.G."/>
            <person name="Floudas D."/>
            <person name="Copeland A."/>
            <person name="Barry K.W."/>
            <person name="Cichocki N."/>
            <person name="Veneault-Fourrey C."/>
            <person name="LaButti K."/>
            <person name="Lindquist E.A."/>
            <person name="Lipzen A."/>
            <person name="Lundell T."/>
            <person name="Morin E."/>
            <person name="Murat C."/>
            <person name="Sun H."/>
            <person name="Tunlid A."/>
            <person name="Henrissat B."/>
            <person name="Grigoriev I.V."/>
            <person name="Hibbett D.S."/>
            <person name="Martin F."/>
            <person name="Nordberg H.P."/>
            <person name="Cantor M.N."/>
            <person name="Hua S.X."/>
        </authorList>
    </citation>
    <scope>NUCLEOTIDE SEQUENCE [LARGE SCALE GENOMIC DNA]</scope>
    <source>
        <strain evidence="3 4">Marx 270</strain>
    </source>
</reference>
<accession>A0A0C3IWD5</accession>
<dbReference type="EMBL" id="KN831991">
    <property type="protein sequence ID" value="KIO01143.1"/>
    <property type="molecule type" value="Genomic_DNA"/>
</dbReference>
<organism evidence="3 4">
    <name type="scientific">Pisolithus tinctorius Marx 270</name>
    <dbReference type="NCBI Taxonomy" id="870435"/>
    <lineage>
        <taxon>Eukaryota</taxon>
        <taxon>Fungi</taxon>
        <taxon>Dikarya</taxon>
        <taxon>Basidiomycota</taxon>
        <taxon>Agaricomycotina</taxon>
        <taxon>Agaricomycetes</taxon>
        <taxon>Agaricomycetidae</taxon>
        <taxon>Boletales</taxon>
        <taxon>Sclerodermatineae</taxon>
        <taxon>Pisolithaceae</taxon>
        <taxon>Pisolithus</taxon>
    </lineage>
</organism>
<feature type="region of interest" description="Disordered" evidence="1">
    <location>
        <begin position="709"/>
        <end position="754"/>
    </location>
</feature>
<proteinExistence type="predicted"/>
<feature type="compositionally biased region" description="Pro residues" evidence="1">
    <location>
        <begin position="737"/>
        <end position="751"/>
    </location>
</feature>
<dbReference type="PANTHER" id="PTHR21310:SF15">
    <property type="entry name" value="AMINOGLYCOSIDE PHOSPHOTRANSFERASE DOMAIN-CONTAINING PROTEIN"/>
    <property type="match status" value="1"/>
</dbReference>
<gene>
    <name evidence="3" type="ORF">M404DRAFT_1003417</name>
</gene>
<dbReference type="SUPFAM" id="SSF56112">
    <property type="entry name" value="Protein kinase-like (PK-like)"/>
    <property type="match status" value="1"/>
</dbReference>
<keyword evidence="4" id="KW-1185">Reference proteome</keyword>
<evidence type="ECO:0000313" key="4">
    <source>
        <dbReference type="Proteomes" id="UP000054217"/>
    </source>
</evidence>
<feature type="compositionally biased region" description="Acidic residues" evidence="1">
    <location>
        <begin position="404"/>
        <end position="425"/>
    </location>
</feature>
<reference evidence="4" key="2">
    <citation type="submission" date="2015-01" db="EMBL/GenBank/DDBJ databases">
        <title>Evolutionary Origins and Diversification of the Mycorrhizal Mutualists.</title>
        <authorList>
            <consortium name="DOE Joint Genome Institute"/>
            <consortium name="Mycorrhizal Genomics Consortium"/>
            <person name="Kohler A."/>
            <person name="Kuo A."/>
            <person name="Nagy L.G."/>
            <person name="Floudas D."/>
            <person name="Copeland A."/>
            <person name="Barry K.W."/>
            <person name="Cichocki N."/>
            <person name="Veneault-Fourrey C."/>
            <person name="LaButti K."/>
            <person name="Lindquist E.A."/>
            <person name="Lipzen A."/>
            <person name="Lundell T."/>
            <person name="Morin E."/>
            <person name="Murat C."/>
            <person name="Riley R."/>
            <person name="Ohm R."/>
            <person name="Sun H."/>
            <person name="Tunlid A."/>
            <person name="Henrissat B."/>
            <person name="Grigoriev I.V."/>
            <person name="Hibbett D.S."/>
            <person name="Martin F."/>
        </authorList>
    </citation>
    <scope>NUCLEOTIDE SEQUENCE [LARGE SCALE GENOMIC DNA]</scope>
    <source>
        <strain evidence="4">Marx 270</strain>
    </source>
</reference>
<dbReference type="PANTHER" id="PTHR21310">
    <property type="entry name" value="AMINOGLYCOSIDE PHOSPHOTRANSFERASE-RELATED-RELATED"/>
    <property type="match status" value="1"/>
</dbReference>
<dbReference type="STRING" id="870435.A0A0C3IWD5"/>
<dbReference type="Proteomes" id="UP000054217">
    <property type="component" value="Unassembled WGS sequence"/>
</dbReference>
<feature type="region of interest" description="Disordered" evidence="1">
    <location>
        <begin position="15"/>
        <end position="73"/>
    </location>
</feature>
<dbReference type="InterPro" id="IPR002575">
    <property type="entry name" value="Aminoglycoside_PTrfase"/>
</dbReference>
<dbReference type="InterPro" id="IPR051678">
    <property type="entry name" value="AGP_Transferase"/>
</dbReference>
<dbReference type="AlphaFoldDB" id="A0A0C3IWD5"/>
<dbReference type="InParanoid" id="A0A0C3IWD5"/>
<feature type="region of interest" description="Disordered" evidence="1">
    <location>
        <begin position="477"/>
        <end position="506"/>
    </location>
</feature>
<protein>
    <recommendedName>
        <fullName evidence="2">Aminoglycoside phosphotransferase domain-containing protein</fullName>
    </recommendedName>
</protein>
<evidence type="ECO:0000256" key="1">
    <source>
        <dbReference type="SAM" id="MobiDB-lite"/>
    </source>
</evidence>
<sequence>MPAVVLSHPAINTSKHLLSSAPGSSPYRSHPRGGMQPLPGTVPLPPSPASYTPVRWSDDEELADRQREADADSAAAHAAIQPFHIDRRVLRDIVREYAHAQVGRITFLSSGTFHKAYLITLVDTRLLIVRVARRFMPRFKTESEIATMQYLRDKTSIPVPDVYHYDSNPNNRLGAEYILMSKATGIPLSQVYCAMSNEELKSLFTNLASIILPLFAQRFSHIGSLYFGPSPYASTSQSSSASSTVVVSRSSSSSTVTRSVQTPTPTRPVLKGFQFMPLLSRDTSTRATYHTTASSAQSTNSSLFPTASMSSSSFSSLFPIQYTYHVGPIISWPFFGSNRGLISHPSEIDRGPWPSTSTYLKSCANREINGVIAESNGRSASHRLHLDPDTIHSSRHHHLLAFPEDADSDESDEWDAQESEDEEEDCVGANMYRDYRRMQRGTFLVAHIKRREGEVRREMRRWVSLMERLGACRGSGRTLFGEDEDGRASPGKSGDEGGDKAGGTEEFGLDCHDLSLENIFVDEKDHTKITCVIDWESTTTRPLWACAHLPAFVESSPFTAKLFREVVAEMATVAGVVPNVSNSHVQSAPTLYSPHIPNSSSPSNAPTLFTAACSWLHFESWGTRLRYAHRCVEWDGWEEGLVESILGPEDTEKDWFVEGCWCEVERGSKYDDEEISGDVESSRKRCGCDDTESKKMVNGNEPKACMTVISSSPPTQPARSTTPPATPPQATSYHPTVAPPAPAIDPPPRPTTPSAALRIHRRQAGMLILKKEREKEQTLVSAGDICGGRGGELGRRLEEVLHRGLR</sequence>
<evidence type="ECO:0000313" key="3">
    <source>
        <dbReference type="EMBL" id="KIO01143.1"/>
    </source>
</evidence>
<dbReference type="Pfam" id="PF01636">
    <property type="entry name" value="APH"/>
    <property type="match status" value="1"/>
</dbReference>
<dbReference type="InterPro" id="IPR011009">
    <property type="entry name" value="Kinase-like_dom_sf"/>
</dbReference>
<feature type="region of interest" description="Disordered" evidence="1">
    <location>
        <begin position="402"/>
        <end position="425"/>
    </location>
</feature>
<dbReference type="HOGENOM" id="CLU_026727_0_0_1"/>
<feature type="compositionally biased region" description="Polar residues" evidence="1">
    <location>
        <begin position="15"/>
        <end position="27"/>
    </location>
</feature>
<dbReference type="OrthoDB" id="10003767at2759"/>